<feature type="compositionally biased region" description="Low complexity" evidence="1">
    <location>
        <begin position="76"/>
        <end position="90"/>
    </location>
</feature>
<feature type="compositionally biased region" description="Polar residues" evidence="1">
    <location>
        <begin position="64"/>
        <end position="75"/>
    </location>
</feature>
<name>A0A9N9HNY0_9GLOM</name>
<accession>A0A9N9HNY0</accession>
<feature type="compositionally biased region" description="Low complexity" evidence="1">
    <location>
        <begin position="52"/>
        <end position="63"/>
    </location>
</feature>
<feature type="compositionally biased region" description="Polar residues" evidence="1">
    <location>
        <begin position="159"/>
        <end position="241"/>
    </location>
</feature>
<feature type="region of interest" description="Disordered" evidence="1">
    <location>
        <begin position="37"/>
        <end position="241"/>
    </location>
</feature>
<reference evidence="3" key="1">
    <citation type="submission" date="2021-06" db="EMBL/GenBank/DDBJ databases">
        <authorList>
            <person name="Kallberg Y."/>
            <person name="Tangrot J."/>
            <person name="Rosling A."/>
        </authorList>
    </citation>
    <scope>NUCLEOTIDE SEQUENCE</scope>
    <source>
        <strain evidence="3">MA453B</strain>
    </source>
</reference>
<dbReference type="OrthoDB" id="2433336at2759"/>
<sequence length="563" mass="63965">MTNNDQKQNNDTVPQMDDGDFNKIPTISNNSVVVEDLANNNPNKSSTIVNNSMQSSLSTSSDSFNTRNNSNSEQDSSSTNDNNISNNSYNTEGANSTPENDVSKQNPESVSDNNNLDSITVNGNSSNSSTDRQDSNSTSENDVSEQNSKLSSDNDNLNTKQNSESIATNGDFDNSFEDSNPILNEQNSRFNNDNNDPYTKQGQISITGSYDSNNSSKHTQELNSTPRNDVPNNKQISKSTSGNDILKIKQANDYSKVGTIKSTKTISISILVAVIAIIFGFVFYYGSIFEIFFPPVDSPIFRNLISTTNLLSRQLAELNIPASSVIIGYRVTSKYLADIINRNKLSSKNSDKVAQYLNQLGDKLSNSGEAIEKMYLTGNYALKELESELRFINDEIFREQVITKQDAVYFANRYEKILKAITKLWDEFRITLSELDDLYDLYSGTHHQLAKGMKDVELFFDEIAPELKVYYNIEKLKRDLSYLKQIMKKVPDIRNYINNLLFEFNNHRTVLIGYRREWIVLRRRKLVSFEDTEKLEEMIHKLTNVIRIFAKKDLENTEKRIYI</sequence>
<evidence type="ECO:0000313" key="4">
    <source>
        <dbReference type="Proteomes" id="UP000789405"/>
    </source>
</evidence>
<keyword evidence="4" id="KW-1185">Reference proteome</keyword>
<protein>
    <submittedName>
        <fullName evidence="3">9136_t:CDS:1</fullName>
    </submittedName>
</protein>
<keyword evidence="2" id="KW-0812">Transmembrane</keyword>
<keyword evidence="2" id="KW-1133">Transmembrane helix</keyword>
<feature type="transmembrane region" description="Helical" evidence="2">
    <location>
        <begin position="266"/>
        <end position="286"/>
    </location>
</feature>
<feature type="compositionally biased region" description="Polar residues" evidence="1">
    <location>
        <begin position="91"/>
        <end position="146"/>
    </location>
</feature>
<dbReference type="EMBL" id="CAJVPY010008607">
    <property type="protein sequence ID" value="CAG8698301.1"/>
    <property type="molecule type" value="Genomic_DNA"/>
</dbReference>
<dbReference type="AlphaFoldDB" id="A0A9N9HNY0"/>
<evidence type="ECO:0000256" key="1">
    <source>
        <dbReference type="SAM" id="MobiDB-lite"/>
    </source>
</evidence>
<gene>
    <name evidence="3" type="ORF">DERYTH_LOCUS12820</name>
</gene>
<comment type="caution">
    <text evidence="3">The sequence shown here is derived from an EMBL/GenBank/DDBJ whole genome shotgun (WGS) entry which is preliminary data.</text>
</comment>
<proteinExistence type="predicted"/>
<keyword evidence="2" id="KW-0472">Membrane</keyword>
<feature type="compositionally biased region" description="Polar residues" evidence="1">
    <location>
        <begin position="1"/>
        <end position="13"/>
    </location>
</feature>
<organism evidence="3 4">
    <name type="scientific">Dentiscutata erythropus</name>
    <dbReference type="NCBI Taxonomy" id="1348616"/>
    <lineage>
        <taxon>Eukaryota</taxon>
        <taxon>Fungi</taxon>
        <taxon>Fungi incertae sedis</taxon>
        <taxon>Mucoromycota</taxon>
        <taxon>Glomeromycotina</taxon>
        <taxon>Glomeromycetes</taxon>
        <taxon>Diversisporales</taxon>
        <taxon>Gigasporaceae</taxon>
        <taxon>Dentiscutata</taxon>
    </lineage>
</organism>
<evidence type="ECO:0000256" key="2">
    <source>
        <dbReference type="SAM" id="Phobius"/>
    </source>
</evidence>
<evidence type="ECO:0000313" key="3">
    <source>
        <dbReference type="EMBL" id="CAG8698301.1"/>
    </source>
</evidence>
<feature type="compositionally biased region" description="Low complexity" evidence="1">
    <location>
        <begin position="147"/>
        <end position="158"/>
    </location>
</feature>
<feature type="region of interest" description="Disordered" evidence="1">
    <location>
        <begin position="1"/>
        <end position="25"/>
    </location>
</feature>
<dbReference type="Proteomes" id="UP000789405">
    <property type="component" value="Unassembled WGS sequence"/>
</dbReference>
<feature type="compositionally biased region" description="Polar residues" evidence="1">
    <location>
        <begin position="37"/>
        <end position="51"/>
    </location>
</feature>